<proteinExistence type="predicted"/>
<organism evidence="2 3">
    <name type="scientific">Rhodohalobacter barkolensis</name>
    <dbReference type="NCBI Taxonomy" id="2053187"/>
    <lineage>
        <taxon>Bacteria</taxon>
        <taxon>Pseudomonadati</taxon>
        <taxon>Balneolota</taxon>
        <taxon>Balneolia</taxon>
        <taxon>Balneolales</taxon>
        <taxon>Balneolaceae</taxon>
        <taxon>Rhodohalobacter</taxon>
    </lineage>
</organism>
<dbReference type="PANTHER" id="PTHR33360">
    <property type="entry name" value="TRANSPOSASE FOR INSERTION SEQUENCE ELEMENT IS200"/>
    <property type="match status" value="1"/>
</dbReference>
<evidence type="ECO:0000259" key="1">
    <source>
        <dbReference type="SMART" id="SM01321"/>
    </source>
</evidence>
<dbReference type="AlphaFoldDB" id="A0A2N0VF86"/>
<dbReference type="OrthoDB" id="9797997at2"/>
<evidence type="ECO:0000313" key="3">
    <source>
        <dbReference type="Proteomes" id="UP000233398"/>
    </source>
</evidence>
<dbReference type="SUPFAM" id="SSF143422">
    <property type="entry name" value="Transposase IS200-like"/>
    <property type="match status" value="1"/>
</dbReference>
<evidence type="ECO:0000313" key="2">
    <source>
        <dbReference type="EMBL" id="PKD42853.1"/>
    </source>
</evidence>
<dbReference type="GO" id="GO:0004803">
    <property type="term" value="F:transposase activity"/>
    <property type="evidence" value="ECO:0007669"/>
    <property type="project" value="InterPro"/>
</dbReference>
<reference evidence="2 3" key="1">
    <citation type="submission" date="2017-11" db="EMBL/GenBank/DDBJ databases">
        <title>Rhodohalobacter 15182 sp. nov., isolated from a salt lake.</title>
        <authorList>
            <person name="Han S."/>
        </authorList>
    </citation>
    <scope>NUCLEOTIDE SEQUENCE [LARGE SCALE GENOMIC DNA]</scope>
    <source>
        <strain evidence="2 3">15182</strain>
    </source>
</reference>
<gene>
    <name evidence="2" type="ORF">CWD77_13460</name>
</gene>
<dbReference type="NCBIfam" id="NF033573">
    <property type="entry name" value="transpos_IS200"/>
    <property type="match status" value="1"/>
</dbReference>
<dbReference type="RefSeq" id="WP_101074104.1">
    <property type="nucleotide sequence ID" value="NZ_PISP01000005.1"/>
</dbReference>
<protein>
    <submittedName>
        <fullName evidence="2">Transposase</fullName>
    </submittedName>
</protein>
<dbReference type="Gene3D" id="3.30.70.1290">
    <property type="entry name" value="Transposase IS200-like"/>
    <property type="match status" value="1"/>
</dbReference>
<feature type="domain" description="Transposase IS200-like" evidence="1">
    <location>
        <begin position="5"/>
        <end position="119"/>
    </location>
</feature>
<dbReference type="GO" id="GO:0003677">
    <property type="term" value="F:DNA binding"/>
    <property type="evidence" value="ECO:0007669"/>
    <property type="project" value="InterPro"/>
</dbReference>
<dbReference type="Pfam" id="PF01797">
    <property type="entry name" value="Y1_Tnp"/>
    <property type="match status" value="1"/>
</dbReference>
<accession>A0A2N0VF86</accession>
<dbReference type="SMART" id="SM01321">
    <property type="entry name" value="Y1_Tnp"/>
    <property type="match status" value="1"/>
</dbReference>
<sequence>MANTYHKIYLHTVFAVKNKKALISPEWEYKLHSVIGNLINQSGGKSLIVNGMPDHIHCFFQKQPSISESELMQSVKAKSSKWINDNGLSVRRFSWQKGFGCFSYSESQKNDVYRYVRNQKEHHRKMTFREEYEKLLKSFNVQYDDKFIFTGLD</sequence>
<name>A0A2N0VF86_9BACT</name>
<dbReference type="Proteomes" id="UP000233398">
    <property type="component" value="Unassembled WGS sequence"/>
</dbReference>
<comment type="caution">
    <text evidence="2">The sequence shown here is derived from an EMBL/GenBank/DDBJ whole genome shotgun (WGS) entry which is preliminary data.</text>
</comment>
<dbReference type="PANTHER" id="PTHR33360:SF2">
    <property type="entry name" value="TRANSPOSASE FOR INSERTION SEQUENCE ELEMENT IS200"/>
    <property type="match status" value="1"/>
</dbReference>
<keyword evidence="3" id="KW-1185">Reference proteome</keyword>
<dbReference type="GO" id="GO:0006313">
    <property type="term" value="P:DNA transposition"/>
    <property type="evidence" value="ECO:0007669"/>
    <property type="project" value="InterPro"/>
</dbReference>
<dbReference type="EMBL" id="PISP01000005">
    <property type="protein sequence ID" value="PKD42853.1"/>
    <property type="molecule type" value="Genomic_DNA"/>
</dbReference>
<dbReference type="InterPro" id="IPR002686">
    <property type="entry name" value="Transposase_17"/>
</dbReference>
<dbReference type="InterPro" id="IPR036515">
    <property type="entry name" value="Transposase_17_sf"/>
</dbReference>